<name>A0AAW2L8E5_SESRA</name>
<sequence length="84" mass="9789">MKIGWDNTSEDTKASILTGDSESIISDRLGSLIKMHFIGDGYFEGSMVEKAKEYVQAHFCLELRSICAVDEYIYWFRKYFFQVE</sequence>
<accession>A0AAW2L8E5</accession>
<proteinExistence type="predicted"/>
<dbReference type="EMBL" id="JACGWJ010000025">
    <property type="protein sequence ID" value="KAL0315374.1"/>
    <property type="molecule type" value="Genomic_DNA"/>
</dbReference>
<comment type="caution">
    <text evidence="1">The sequence shown here is derived from an EMBL/GenBank/DDBJ whole genome shotgun (WGS) entry which is preliminary data.</text>
</comment>
<dbReference type="AlphaFoldDB" id="A0AAW2L8E5"/>
<gene>
    <name evidence="1" type="ORF">Sradi_5415600</name>
</gene>
<reference evidence="1" key="1">
    <citation type="submission" date="2020-06" db="EMBL/GenBank/DDBJ databases">
        <authorList>
            <person name="Li T."/>
            <person name="Hu X."/>
            <person name="Zhang T."/>
            <person name="Song X."/>
            <person name="Zhang H."/>
            <person name="Dai N."/>
            <person name="Sheng W."/>
            <person name="Hou X."/>
            <person name="Wei L."/>
        </authorList>
    </citation>
    <scope>NUCLEOTIDE SEQUENCE</scope>
    <source>
        <strain evidence="1">G02</strain>
        <tissue evidence="1">Leaf</tissue>
    </source>
</reference>
<evidence type="ECO:0000313" key="1">
    <source>
        <dbReference type="EMBL" id="KAL0315374.1"/>
    </source>
</evidence>
<reference evidence="1" key="2">
    <citation type="journal article" date="2024" name="Plant">
        <title>Genomic evolution and insights into agronomic trait innovations of Sesamum species.</title>
        <authorList>
            <person name="Miao H."/>
            <person name="Wang L."/>
            <person name="Qu L."/>
            <person name="Liu H."/>
            <person name="Sun Y."/>
            <person name="Le M."/>
            <person name="Wang Q."/>
            <person name="Wei S."/>
            <person name="Zheng Y."/>
            <person name="Lin W."/>
            <person name="Duan Y."/>
            <person name="Cao H."/>
            <person name="Xiong S."/>
            <person name="Wang X."/>
            <person name="Wei L."/>
            <person name="Li C."/>
            <person name="Ma Q."/>
            <person name="Ju M."/>
            <person name="Zhao R."/>
            <person name="Li G."/>
            <person name="Mu C."/>
            <person name="Tian Q."/>
            <person name="Mei H."/>
            <person name="Zhang T."/>
            <person name="Gao T."/>
            <person name="Zhang H."/>
        </authorList>
    </citation>
    <scope>NUCLEOTIDE SEQUENCE</scope>
    <source>
        <strain evidence="1">G02</strain>
    </source>
</reference>
<organism evidence="1">
    <name type="scientific">Sesamum radiatum</name>
    <name type="common">Black benniseed</name>
    <dbReference type="NCBI Taxonomy" id="300843"/>
    <lineage>
        <taxon>Eukaryota</taxon>
        <taxon>Viridiplantae</taxon>
        <taxon>Streptophyta</taxon>
        <taxon>Embryophyta</taxon>
        <taxon>Tracheophyta</taxon>
        <taxon>Spermatophyta</taxon>
        <taxon>Magnoliopsida</taxon>
        <taxon>eudicotyledons</taxon>
        <taxon>Gunneridae</taxon>
        <taxon>Pentapetalae</taxon>
        <taxon>asterids</taxon>
        <taxon>lamiids</taxon>
        <taxon>Lamiales</taxon>
        <taxon>Pedaliaceae</taxon>
        <taxon>Sesamum</taxon>
    </lineage>
</organism>
<protein>
    <submittedName>
        <fullName evidence="1">Uncharacterized protein</fullName>
    </submittedName>
</protein>